<dbReference type="AlphaFoldDB" id="A0AAD9X0N2"/>
<keyword evidence="2" id="KW-1185">Reference proteome</keyword>
<evidence type="ECO:0000313" key="1">
    <source>
        <dbReference type="EMBL" id="KAK2649155.1"/>
    </source>
</evidence>
<evidence type="ECO:0000313" key="2">
    <source>
        <dbReference type="Proteomes" id="UP001280121"/>
    </source>
</evidence>
<name>A0AAD9X0N2_9ROSI</name>
<comment type="caution">
    <text evidence="1">The sequence shown here is derived from an EMBL/GenBank/DDBJ whole genome shotgun (WGS) entry which is preliminary data.</text>
</comment>
<sequence length="112" mass="12698">MLNSMAVAASDAFLCRSLPSINFKNQVSALNGGRKLKVKSKFSSKVQDQLQVRIEKQEQILSGLNLGFDVVSEGELRDKGFMGMRKTKMVCTLDLLVVQSKIWRNWLWEVCM</sequence>
<dbReference type="Proteomes" id="UP001280121">
    <property type="component" value="Unassembled WGS sequence"/>
</dbReference>
<gene>
    <name evidence="1" type="ORF">Ddye_016644</name>
</gene>
<accession>A0AAD9X0N2</accession>
<reference evidence="1" key="1">
    <citation type="journal article" date="2023" name="Plant J.">
        <title>Genome sequences and population genomics provide insights into the demographic history, inbreeding, and mutation load of two 'living fossil' tree species of Dipteronia.</title>
        <authorList>
            <person name="Feng Y."/>
            <person name="Comes H.P."/>
            <person name="Chen J."/>
            <person name="Zhu S."/>
            <person name="Lu R."/>
            <person name="Zhang X."/>
            <person name="Li P."/>
            <person name="Qiu J."/>
            <person name="Olsen K.M."/>
            <person name="Qiu Y."/>
        </authorList>
    </citation>
    <scope>NUCLEOTIDE SEQUENCE</scope>
    <source>
        <strain evidence="1">KIB01</strain>
    </source>
</reference>
<protein>
    <submittedName>
        <fullName evidence="1">Uncharacterized protein</fullName>
    </submittedName>
</protein>
<proteinExistence type="predicted"/>
<organism evidence="1 2">
    <name type="scientific">Dipteronia dyeriana</name>
    <dbReference type="NCBI Taxonomy" id="168575"/>
    <lineage>
        <taxon>Eukaryota</taxon>
        <taxon>Viridiplantae</taxon>
        <taxon>Streptophyta</taxon>
        <taxon>Embryophyta</taxon>
        <taxon>Tracheophyta</taxon>
        <taxon>Spermatophyta</taxon>
        <taxon>Magnoliopsida</taxon>
        <taxon>eudicotyledons</taxon>
        <taxon>Gunneridae</taxon>
        <taxon>Pentapetalae</taxon>
        <taxon>rosids</taxon>
        <taxon>malvids</taxon>
        <taxon>Sapindales</taxon>
        <taxon>Sapindaceae</taxon>
        <taxon>Hippocastanoideae</taxon>
        <taxon>Acereae</taxon>
        <taxon>Dipteronia</taxon>
    </lineage>
</organism>
<dbReference type="EMBL" id="JANJYI010000005">
    <property type="protein sequence ID" value="KAK2649155.1"/>
    <property type="molecule type" value="Genomic_DNA"/>
</dbReference>